<dbReference type="GO" id="GO:0006355">
    <property type="term" value="P:regulation of DNA-templated transcription"/>
    <property type="evidence" value="ECO:0007669"/>
    <property type="project" value="UniProtKB-ARBA"/>
</dbReference>
<comment type="caution">
    <text evidence="5">The sequence shown here is derived from an EMBL/GenBank/DDBJ whole genome shotgun (WGS) entry which is preliminary data.</text>
</comment>
<keyword evidence="3" id="KW-0804">Transcription</keyword>
<name>A0A4R3M1G1_9HYPH</name>
<feature type="domain" description="HTH asnC-type" evidence="4">
    <location>
        <begin position="9"/>
        <end position="70"/>
    </location>
</feature>
<evidence type="ECO:0000256" key="3">
    <source>
        <dbReference type="ARBA" id="ARBA00023163"/>
    </source>
</evidence>
<keyword evidence="1" id="KW-0805">Transcription regulation</keyword>
<accession>A0A4R3M1G1</accession>
<keyword evidence="2" id="KW-0238">DNA-binding</keyword>
<sequence length="161" mass="18333">MARSARISLDAGDIRILRELQRDASRPVAEIAKAVGMSQTPCWRRIKRLKDAGVIRQTVALLDRRLLGLDFVAYAFVKLALPSRANMEAFDRLVATWPEVLFCERVTGAVDYLIKVVVEDMSAYDEFLRYRLLDQEMVSDVQSRIVIATSKDTTELPVWDD</sequence>
<dbReference type="InterPro" id="IPR000485">
    <property type="entry name" value="AsnC-type_HTH_dom"/>
</dbReference>
<evidence type="ECO:0000313" key="6">
    <source>
        <dbReference type="Proteomes" id="UP000295678"/>
    </source>
</evidence>
<proteinExistence type="predicted"/>
<dbReference type="GO" id="GO:0005829">
    <property type="term" value="C:cytosol"/>
    <property type="evidence" value="ECO:0007669"/>
    <property type="project" value="TreeGrafter"/>
</dbReference>
<dbReference type="AlphaFoldDB" id="A0A4R3M1G1"/>
<dbReference type="SMART" id="SM00344">
    <property type="entry name" value="HTH_ASNC"/>
    <property type="match status" value="1"/>
</dbReference>
<dbReference type="InterPro" id="IPR036388">
    <property type="entry name" value="WH-like_DNA-bd_sf"/>
</dbReference>
<gene>
    <name evidence="5" type="ORF">EDC22_11179</name>
</gene>
<dbReference type="SUPFAM" id="SSF46785">
    <property type="entry name" value="Winged helix' DNA-binding domain"/>
    <property type="match status" value="1"/>
</dbReference>
<dbReference type="Proteomes" id="UP000295678">
    <property type="component" value="Unassembled WGS sequence"/>
</dbReference>
<dbReference type="PANTHER" id="PTHR30154">
    <property type="entry name" value="LEUCINE-RESPONSIVE REGULATORY PROTEIN"/>
    <property type="match status" value="1"/>
</dbReference>
<dbReference type="EMBL" id="SMAK01000011">
    <property type="protein sequence ID" value="TCT06496.1"/>
    <property type="molecule type" value="Genomic_DNA"/>
</dbReference>
<dbReference type="PROSITE" id="PS50956">
    <property type="entry name" value="HTH_ASNC_2"/>
    <property type="match status" value="1"/>
</dbReference>
<dbReference type="InterPro" id="IPR011991">
    <property type="entry name" value="ArsR-like_HTH"/>
</dbReference>
<dbReference type="Pfam" id="PF01037">
    <property type="entry name" value="AsnC_trans_reg"/>
    <property type="match status" value="1"/>
</dbReference>
<dbReference type="GO" id="GO:0043565">
    <property type="term" value="F:sequence-specific DNA binding"/>
    <property type="evidence" value="ECO:0007669"/>
    <property type="project" value="InterPro"/>
</dbReference>
<dbReference type="RefSeq" id="WP_132807565.1">
    <property type="nucleotide sequence ID" value="NZ_SMAK01000011.1"/>
</dbReference>
<evidence type="ECO:0000256" key="1">
    <source>
        <dbReference type="ARBA" id="ARBA00023015"/>
    </source>
</evidence>
<reference evidence="5 6" key="1">
    <citation type="submission" date="2019-03" db="EMBL/GenBank/DDBJ databases">
        <title>Genomic Encyclopedia of Type Strains, Phase IV (KMG-IV): sequencing the most valuable type-strain genomes for metagenomic binning, comparative biology and taxonomic classification.</title>
        <authorList>
            <person name="Goeker M."/>
        </authorList>
    </citation>
    <scope>NUCLEOTIDE SEQUENCE [LARGE SCALE GENOMIC DNA]</scope>
    <source>
        <strain evidence="5 6">DSM 19345</strain>
    </source>
</reference>
<dbReference type="CDD" id="cd00090">
    <property type="entry name" value="HTH_ARSR"/>
    <property type="match status" value="1"/>
</dbReference>
<keyword evidence="6" id="KW-1185">Reference proteome</keyword>
<dbReference type="Gene3D" id="3.30.70.920">
    <property type="match status" value="1"/>
</dbReference>
<dbReference type="InterPro" id="IPR019888">
    <property type="entry name" value="Tscrpt_reg_AsnC-like"/>
</dbReference>
<dbReference type="GO" id="GO:0043200">
    <property type="term" value="P:response to amino acid"/>
    <property type="evidence" value="ECO:0007669"/>
    <property type="project" value="TreeGrafter"/>
</dbReference>
<dbReference type="InterPro" id="IPR019885">
    <property type="entry name" value="Tscrpt_reg_HTH_AsnC-type_CS"/>
</dbReference>
<dbReference type="OrthoDB" id="7707281at2"/>
<dbReference type="InterPro" id="IPR019887">
    <property type="entry name" value="Tscrpt_reg_AsnC/Lrp_C"/>
</dbReference>
<dbReference type="InterPro" id="IPR011008">
    <property type="entry name" value="Dimeric_a/b-barrel"/>
</dbReference>
<evidence type="ECO:0000256" key="2">
    <source>
        <dbReference type="ARBA" id="ARBA00023125"/>
    </source>
</evidence>
<evidence type="ECO:0000313" key="5">
    <source>
        <dbReference type="EMBL" id="TCT06496.1"/>
    </source>
</evidence>
<dbReference type="Pfam" id="PF13404">
    <property type="entry name" value="HTH_AsnC-type"/>
    <property type="match status" value="1"/>
</dbReference>
<evidence type="ECO:0000259" key="4">
    <source>
        <dbReference type="PROSITE" id="PS50956"/>
    </source>
</evidence>
<dbReference type="Gene3D" id="1.10.10.10">
    <property type="entry name" value="Winged helix-like DNA-binding domain superfamily/Winged helix DNA-binding domain"/>
    <property type="match status" value="1"/>
</dbReference>
<protein>
    <submittedName>
        <fullName evidence="5">AsnC family transcriptional regulator</fullName>
    </submittedName>
</protein>
<dbReference type="PANTHER" id="PTHR30154:SF34">
    <property type="entry name" value="TRANSCRIPTIONAL REGULATOR AZLB"/>
    <property type="match status" value="1"/>
</dbReference>
<dbReference type="InterPro" id="IPR036390">
    <property type="entry name" value="WH_DNA-bd_sf"/>
</dbReference>
<organism evidence="5 6">
    <name type="scientific">Tepidamorphus gemmatus</name>
    <dbReference type="NCBI Taxonomy" id="747076"/>
    <lineage>
        <taxon>Bacteria</taxon>
        <taxon>Pseudomonadati</taxon>
        <taxon>Pseudomonadota</taxon>
        <taxon>Alphaproteobacteria</taxon>
        <taxon>Hyphomicrobiales</taxon>
        <taxon>Tepidamorphaceae</taxon>
        <taxon>Tepidamorphus</taxon>
    </lineage>
</organism>
<dbReference type="PRINTS" id="PR00033">
    <property type="entry name" value="HTHASNC"/>
</dbReference>
<dbReference type="PROSITE" id="PS00519">
    <property type="entry name" value="HTH_ASNC_1"/>
    <property type="match status" value="1"/>
</dbReference>
<dbReference type="SUPFAM" id="SSF54909">
    <property type="entry name" value="Dimeric alpha+beta barrel"/>
    <property type="match status" value="1"/>
</dbReference>